<dbReference type="FunFam" id="3.30.70.270:FF:000020">
    <property type="entry name" value="Transposon Tf2-6 polyprotein-like Protein"/>
    <property type="match status" value="1"/>
</dbReference>
<feature type="domain" description="Reverse transcriptase" evidence="2">
    <location>
        <begin position="1"/>
        <end position="93"/>
    </location>
</feature>
<dbReference type="OrthoDB" id="1745877at2759"/>
<organism evidence="4 5">
    <name type="scientific">Mucuna pruriens</name>
    <name type="common">Velvet bean</name>
    <name type="synonym">Dolichos pruriens</name>
    <dbReference type="NCBI Taxonomy" id="157652"/>
    <lineage>
        <taxon>Eukaryota</taxon>
        <taxon>Viridiplantae</taxon>
        <taxon>Streptophyta</taxon>
        <taxon>Embryophyta</taxon>
        <taxon>Tracheophyta</taxon>
        <taxon>Spermatophyta</taxon>
        <taxon>Magnoliopsida</taxon>
        <taxon>eudicotyledons</taxon>
        <taxon>Gunneridae</taxon>
        <taxon>Pentapetalae</taxon>
        <taxon>rosids</taxon>
        <taxon>fabids</taxon>
        <taxon>Fabales</taxon>
        <taxon>Fabaceae</taxon>
        <taxon>Papilionoideae</taxon>
        <taxon>50 kb inversion clade</taxon>
        <taxon>NPAAA clade</taxon>
        <taxon>indigoferoid/millettioid clade</taxon>
        <taxon>Phaseoleae</taxon>
        <taxon>Mucuna</taxon>
    </lineage>
</organism>
<dbReference type="InterPro" id="IPR000477">
    <property type="entry name" value="RT_dom"/>
</dbReference>
<proteinExistence type="predicted"/>
<dbReference type="GO" id="GO:0003824">
    <property type="term" value="F:catalytic activity"/>
    <property type="evidence" value="ECO:0007669"/>
    <property type="project" value="UniProtKB-KW"/>
</dbReference>
<evidence type="ECO:0000259" key="2">
    <source>
        <dbReference type="Pfam" id="PF00078"/>
    </source>
</evidence>
<dbReference type="AlphaFoldDB" id="A0A371HE20"/>
<evidence type="ECO:0000313" key="5">
    <source>
        <dbReference type="Proteomes" id="UP000257109"/>
    </source>
</evidence>
<reference evidence="4" key="1">
    <citation type="submission" date="2018-05" db="EMBL/GenBank/DDBJ databases">
        <title>Draft genome of Mucuna pruriens seed.</title>
        <authorList>
            <person name="Nnadi N.E."/>
            <person name="Vos R."/>
            <person name="Hasami M.H."/>
            <person name="Devisetty U.K."/>
            <person name="Aguiy J.C."/>
        </authorList>
    </citation>
    <scope>NUCLEOTIDE SEQUENCE [LARGE SCALE GENOMIC DNA]</scope>
    <source>
        <strain evidence="4">JCA_2017</strain>
    </source>
</reference>
<dbReference type="Proteomes" id="UP000257109">
    <property type="component" value="Unassembled WGS sequence"/>
</dbReference>
<dbReference type="Pfam" id="PF00078">
    <property type="entry name" value="RVT_1"/>
    <property type="match status" value="1"/>
</dbReference>
<evidence type="ECO:0000313" key="4">
    <source>
        <dbReference type="EMBL" id="RDY01049.1"/>
    </source>
</evidence>
<feature type="non-terminal residue" evidence="4">
    <location>
        <position position="1"/>
    </location>
</feature>
<dbReference type="InterPro" id="IPR043502">
    <property type="entry name" value="DNA/RNA_pol_sf"/>
</dbReference>
<comment type="caution">
    <text evidence="4">The sequence shown here is derived from an EMBL/GenBank/DDBJ whole genome shotgun (WGS) entry which is preliminary data.</text>
</comment>
<dbReference type="SUPFAM" id="SSF56672">
    <property type="entry name" value="DNA/RNA polymerases"/>
    <property type="match status" value="1"/>
</dbReference>
<dbReference type="EMBL" id="QJKJ01002851">
    <property type="protein sequence ID" value="RDY01049.1"/>
    <property type="molecule type" value="Genomic_DNA"/>
</dbReference>
<feature type="domain" description="Reverse transcriptase/retrotransposon-derived protein RNase H-like" evidence="3">
    <location>
        <begin position="124"/>
        <end position="221"/>
    </location>
</feature>
<sequence>MSFGLKNAGETYQQAMVTLFHDMMHKEIEVYVDDMIAKSKTLEQYIEDLRKLFGRLRNFVVNENGIEVDLDKVKAIREMPVPKTESEVRRFLGQVNFIARFISQLTATCNPIFKPLRKKQKMEWDTECQEAFDKIKRYLENPLVLVLATLGRPLILYLTVLEEYMGCMLGKQEATGKKEQAIYYLSKKFTDCERRYSALERTCYALVWAAKRLRPYMLSHTTWLVAKNDHVKYIFETPTLTGRIA</sequence>
<dbReference type="Pfam" id="PF17919">
    <property type="entry name" value="RT_RNaseH_2"/>
    <property type="match status" value="1"/>
</dbReference>
<dbReference type="PANTHER" id="PTHR37984:SF5">
    <property type="entry name" value="PROTEIN NYNRIN-LIKE"/>
    <property type="match status" value="1"/>
</dbReference>
<evidence type="ECO:0000256" key="1">
    <source>
        <dbReference type="ARBA" id="ARBA00023268"/>
    </source>
</evidence>
<name>A0A371HE20_MUCPR</name>
<dbReference type="Gene3D" id="3.30.70.270">
    <property type="match status" value="2"/>
</dbReference>
<gene>
    <name evidence="4" type="primary">pol</name>
    <name evidence="4" type="ORF">CR513_15686</name>
</gene>
<keyword evidence="1" id="KW-0511">Multifunctional enzyme</keyword>
<keyword evidence="5" id="KW-1185">Reference proteome</keyword>
<dbReference type="Gene3D" id="3.10.20.370">
    <property type="match status" value="1"/>
</dbReference>
<dbReference type="InterPro" id="IPR041577">
    <property type="entry name" value="RT_RNaseH_2"/>
</dbReference>
<dbReference type="InterPro" id="IPR050951">
    <property type="entry name" value="Retrovirus_Pol_polyprotein"/>
</dbReference>
<dbReference type="PANTHER" id="PTHR37984">
    <property type="entry name" value="PROTEIN CBG26694"/>
    <property type="match status" value="1"/>
</dbReference>
<protein>
    <submittedName>
        <fullName evidence="4">Retrovirus-related Pol polyprotein</fullName>
    </submittedName>
</protein>
<dbReference type="InterPro" id="IPR043128">
    <property type="entry name" value="Rev_trsase/Diguanyl_cyclase"/>
</dbReference>
<evidence type="ECO:0000259" key="3">
    <source>
        <dbReference type="Pfam" id="PF17919"/>
    </source>
</evidence>
<accession>A0A371HE20</accession>